<evidence type="ECO:0000256" key="1">
    <source>
        <dbReference type="ARBA" id="ARBA00035112"/>
    </source>
</evidence>
<keyword evidence="3" id="KW-0472">Membrane</keyword>
<evidence type="ECO:0000256" key="3">
    <source>
        <dbReference type="SAM" id="Phobius"/>
    </source>
</evidence>
<sequence>MAYVKLSDAERQESDEQHYEDQEKRFERHECRYRLGTLVTLWLLSLGVACGVTRWYYVSTCTNIETVAAVDYNSPLYGRLNPRLVDATPERSLWDDGSSIYRHEPSPEADAAWEALVRWNPILISEDDMAHLDLPTKGAVKWPGDQSGRSYVARMDIFHLLHCVNELRKGNWFNYYQRNETLNPAYYNHKKHCLDIIRQEIMCTGSMNVYRLVWSDHQKRPWPEFTIHRKCRNFDDIMDWYESHRMSDEDFEQLPKMEKPEGEFAVPMPPEGVQIVEAVDVWQKKWGIEDWND</sequence>
<reference evidence="4" key="1">
    <citation type="submission" date="2023-11" db="EMBL/GenBank/DDBJ databases">
        <authorList>
            <person name="Alioto T."/>
            <person name="Alioto T."/>
            <person name="Gomez Garrido J."/>
        </authorList>
    </citation>
    <scope>NUCLEOTIDE SEQUENCE</scope>
</reference>
<keyword evidence="3" id="KW-1133">Transmembrane helix</keyword>
<evidence type="ECO:0000313" key="4">
    <source>
        <dbReference type="EMBL" id="CAK3961171.1"/>
    </source>
</evidence>
<dbReference type="AlphaFoldDB" id="A0AAI8YWV2"/>
<evidence type="ECO:0008006" key="6">
    <source>
        <dbReference type="Google" id="ProtNLM"/>
    </source>
</evidence>
<name>A0AAI8YWV2_9PEZI</name>
<comment type="caution">
    <text evidence="4">The sequence shown here is derived from an EMBL/GenBank/DDBJ whole genome shotgun (WGS) entry which is preliminary data.</text>
</comment>
<comment type="similarity">
    <text evidence="1">Belongs to the ustYa family.</text>
</comment>
<keyword evidence="5" id="KW-1185">Reference proteome</keyword>
<proteinExistence type="inferred from homology"/>
<gene>
    <name evidence="4" type="ORF">LECACI_7A003435</name>
</gene>
<organism evidence="4 5">
    <name type="scientific">Lecanosticta acicola</name>
    <dbReference type="NCBI Taxonomy" id="111012"/>
    <lineage>
        <taxon>Eukaryota</taxon>
        <taxon>Fungi</taxon>
        <taxon>Dikarya</taxon>
        <taxon>Ascomycota</taxon>
        <taxon>Pezizomycotina</taxon>
        <taxon>Dothideomycetes</taxon>
        <taxon>Dothideomycetidae</taxon>
        <taxon>Mycosphaerellales</taxon>
        <taxon>Mycosphaerellaceae</taxon>
        <taxon>Lecanosticta</taxon>
    </lineage>
</organism>
<evidence type="ECO:0000313" key="5">
    <source>
        <dbReference type="Proteomes" id="UP001296104"/>
    </source>
</evidence>
<keyword evidence="3" id="KW-0812">Transmembrane</keyword>
<protein>
    <recommendedName>
        <fullName evidence="6">Tat pathway signal sequence</fullName>
    </recommendedName>
</protein>
<dbReference type="Pfam" id="PF11807">
    <property type="entry name" value="UstYa"/>
    <property type="match status" value="1"/>
</dbReference>
<dbReference type="GO" id="GO:0043386">
    <property type="term" value="P:mycotoxin biosynthetic process"/>
    <property type="evidence" value="ECO:0007669"/>
    <property type="project" value="InterPro"/>
</dbReference>
<dbReference type="InterPro" id="IPR021765">
    <property type="entry name" value="UstYa-like"/>
</dbReference>
<feature type="transmembrane region" description="Helical" evidence="3">
    <location>
        <begin position="35"/>
        <end position="57"/>
    </location>
</feature>
<feature type="compositionally biased region" description="Basic and acidic residues" evidence="2">
    <location>
        <begin position="7"/>
        <end position="21"/>
    </location>
</feature>
<evidence type="ECO:0000256" key="2">
    <source>
        <dbReference type="SAM" id="MobiDB-lite"/>
    </source>
</evidence>
<dbReference type="Proteomes" id="UP001296104">
    <property type="component" value="Unassembled WGS sequence"/>
</dbReference>
<accession>A0AAI8YWV2</accession>
<dbReference type="PANTHER" id="PTHR33365:SF14">
    <property type="entry name" value="TAT PATHWAY SIGNAL SEQUENCE"/>
    <property type="match status" value="1"/>
</dbReference>
<dbReference type="PANTHER" id="PTHR33365">
    <property type="entry name" value="YALI0B05434P"/>
    <property type="match status" value="1"/>
</dbReference>
<feature type="region of interest" description="Disordered" evidence="2">
    <location>
        <begin position="1"/>
        <end position="21"/>
    </location>
</feature>
<dbReference type="EMBL" id="CAVMBE010000016">
    <property type="protein sequence ID" value="CAK3961171.1"/>
    <property type="molecule type" value="Genomic_DNA"/>
</dbReference>